<comment type="caution">
    <text evidence="2">The sequence shown here is derived from an EMBL/GenBank/DDBJ whole genome shotgun (WGS) entry which is preliminary data.</text>
</comment>
<proteinExistence type="predicted"/>
<organism evidence="2 3">
    <name type="scientific">Halovenus salina</name>
    <dbReference type="NCBI Taxonomy" id="1510225"/>
    <lineage>
        <taxon>Archaea</taxon>
        <taxon>Methanobacteriati</taxon>
        <taxon>Methanobacteriota</taxon>
        <taxon>Stenosarchaea group</taxon>
        <taxon>Halobacteria</taxon>
        <taxon>Halobacteriales</taxon>
        <taxon>Haloarculaceae</taxon>
        <taxon>Halovenus</taxon>
    </lineage>
</organism>
<reference evidence="2 3" key="1">
    <citation type="journal article" date="2019" name="Int. J. Syst. Evol. Microbiol.">
        <title>The Global Catalogue of Microorganisms (GCM) 10K type strain sequencing project: providing services to taxonomists for standard genome sequencing and annotation.</title>
        <authorList>
            <consortium name="The Broad Institute Genomics Platform"/>
            <consortium name="The Broad Institute Genome Sequencing Center for Infectious Disease"/>
            <person name="Wu L."/>
            <person name="Ma J."/>
        </authorList>
    </citation>
    <scope>NUCLEOTIDE SEQUENCE [LARGE SCALE GENOMIC DNA]</scope>
    <source>
        <strain evidence="2 3">JCM 30072</strain>
    </source>
</reference>
<evidence type="ECO:0000313" key="2">
    <source>
        <dbReference type="EMBL" id="MFC7059940.1"/>
    </source>
</evidence>
<dbReference type="AlphaFoldDB" id="A0ABD5W8S7"/>
<dbReference type="Pfam" id="PF11213">
    <property type="entry name" value="DUF3006"/>
    <property type="match status" value="1"/>
</dbReference>
<keyword evidence="3" id="KW-1185">Reference proteome</keyword>
<sequence>MIPDGQYTAVVDRIEDGLAAVVLEEDATDAYELLVEPAELPEDGQHADAVLSVEMQDGELVEARYEASETKERRESAQSRFDRLSERPPSDDDE</sequence>
<dbReference type="EMBL" id="JBHSZI010000004">
    <property type="protein sequence ID" value="MFC7059940.1"/>
    <property type="molecule type" value="Genomic_DNA"/>
</dbReference>
<dbReference type="RefSeq" id="WP_267164366.1">
    <property type="nucleotide sequence ID" value="NZ_CP112974.1"/>
</dbReference>
<feature type="region of interest" description="Disordered" evidence="1">
    <location>
        <begin position="63"/>
        <end position="94"/>
    </location>
</feature>
<protein>
    <submittedName>
        <fullName evidence="2">DUF3006 domain-containing protein</fullName>
    </submittedName>
</protein>
<accession>A0ABD5W8S7</accession>
<gene>
    <name evidence="2" type="ORF">ACFQQG_19185</name>
</gene>
<evidence type="ECO:0000313" key="3">
    <source>
        <dbReference type="Proteomes" id="UP001596445"/>
    </source>
</evidence>
<dbReference type="GeneID" id="76632273"/>
<dbReference type="InterPro" id="IPR021377">
    <property type="entry name" value="DUF3006"/>
</dbReference>
<evidence type="ECO:0000256" key="1">
    <source>
        <dbReference type="SAM" id="MobiDB-lite"/>
    </source>
</evidence>
<name>A0ABD5W8S7_9EURY</name>
<dbReference type="Proteomes" id="UP001596445">
    <property type="component" value="Unassembled WGS sequence"/>
</dbReference>